<dbReference type="InterPro" id="IPR016092">
    <property type="entry name" value="ATAP"/>
</dbReference>
<keyword evidence="6" id="KW-1185">Reference proteome</keyword>
<evidence type="ECO:0000313" key="6">
    <source>
        <dbReference type="Proteomes" id="UP000501690"/>
    </source>
</evidence>
<comment type="function">
    <text evidence="2">Involved in the assembly of mitochondrial iron-sulfur proteins. Probably involved in the binding of an intermediate of Fe/S cluster assembly.</text>
</comment>
<accession>A0A4D6ME39</accession>
<dbReference type="InterPro" id="IPR017870">
    <property type="entry name" value="FeS_cluster_insertion_CS"/>
</dbReference>
<dbReference type="EMBL" id="CP039350">
    <property type="protein sequence ID" value="QCD98054.1"/>
    <property type="molecule type" value="Genomic_DNA"/>
</dbReference>
<dbReference type="SUPFAM" id="SSF89360">
    <property type="entry name" value="HesB-like domain"/>
    <property type="match status" value="1"/>
</dbReference>
<dbReference type="FunFam" id="2.60.300.12:FF:000001">
    <property type="entry name" value="Iron-binding protein IscA"/>
    <property type="match status" value="1"/>
</dbReference>
<dbReference type="NCBIfam" id="TIGR00049">
    <property type="entry name" value="iron-sulfur cluster assembly accessory protein"/>
    <property type="match status" value="1"/>
</dbReference>
<name>A0A4D6ME39_VIGUN</name>
<dbReference type="PROSITE" id="PS01152">
    <property type="entry name" value="HESB"/>
    <property type="match status" value="1"/>
</dbReference>
<protein>
    <submittedName>
        <fullName evidence="5">Iron-sulfur cluster assembly protein</fullName>
    </submittedName>
</protein>
<evidence type="ECO:0000256" key="1">
    <source>
        <dbReference type="ARBA" id="ARBA00006718"/>
    </source>
</evidence>
<dbReference type="InterPro" id="IPR055411">
    <property type="entry name" value="LRR_FXL15/At3g58940/PEG3-like"/>
</dbReference>
<dbReference type="GO" id="GO:0016226">
    <property type="term" value="P:iron-sulfur cluster assembly"/>
    <property type="evidence" value="ECO:0007669"/>
    <property type="project" value="InterPro"/>
</dbReference>
<organism evidence="5 6">
    <name type="scientific">Vigna unguiculata</name>
    <name type="common">Cowpea</name>
    <dbReference type="NCBI Taxonomy" id="3917"/>
    <lineage>
        <taxon>Eukaryota</taxon>
        <taxon>Viridiplantae</taxon>
        <taxon>Streptophyta</taxon>
        <taxon>Embryophyta</taxon>
        <taxon>Tracheophyta</taxon>
        <taxon>Spermatophyta</taxon>
        <taxon>Magnoliopsida</taxon>
        <taxon>eudicotyledons</taxon>
        <taxon>Gunneridae</taxon>
        <taxon>Pentapetalae</taxon>
        <taxon>rosids</taxon>
        <taxon>fabids</taxon>
        <taxon>Fabales</taxon>
        <taxon>Fabaceae</taxon>
        <taxon>Papilionoideae</taxon>
        <taxon>50 kb inversion clade</taxon>
        <taxon>NPAAA clade</taxon>
        <taxon>indigoferoid/millettioid clade</taxon>
        <taxon>Phaseoleae</taxon>
        <taxon>Vigna</taxon>
    </lineage>
</organism>
<reference evidence="5 6" key="1">
    <citation type="submission" date="2019-04" db="EMBL/GenBank/DDBJ databases">
        <title>An improved genome assembly and genetic linkage map for asparagus bean, Vigna unguiculata ssp. sesquipedialis.</title>
        <authorList>
            <person name="Xia Q."/>
            <person name="Zhang R."/>
            <person name="Dong Y."/>
        </authorList>
    </citation>
    <scope>NUCLEOTIDE SEQUENCE [LARGE SCALE GENOMIC DNA]</scope>
    <source>
        <tissue evidence="5">Leaf</tissue>
    </source>
</reference>
<dbReference type="PANTHER" id="PTHR10072">
    <property type="entry name" value="IRON-SULFUR CLUSTER ASSEMBLY PROTEIN"/>
    <property type="match status" value="1"/>
</dbReference>
<dbReference type="Pfam" id="PF24758">
    <property type="entry name" value="LRR_At5g56370"/>
    <property type="match status" value="1"/>
</dbReference>
<dbReference type="Gene3D" id="3.80.10.10">
    <property type="entry name" value="Ribonuclease Inhibitor"/>
    <property type="match status" value="1"/>
</dbReference>
<dbReference type="InterPro" id="IPR032675">
    <property type="entry name" value="LRR_dom_sf"/>
</dbReference>
<gene>
    <name evidence="5" type="ORF">DEO72_LG6g2769</name>
</gene>
<dbReference type="InterPro" id="IPR035903">
    <property type="entry name" value="HesB-like_dom_sf"/>
</dbReference>
<evidence type="ECO:0000259" key="4">
    <source>
        <dbReference type="Pfam" id="PF24758"/>
    </source>
</evidence>
<dbReference type="AlphaFoldDB" id="A0A4D6ME39"/>
<proteinExistence type="inferred from homology"/>
<evidence type="ECO:0000259" key="3">
    <source>
        <dbReference type="Pfam" id="PF01521"/>
    </source>
</evidence>
<dbReference type="GO" id="GO:0051537">
    <property type="term" value="F:2 iron, 2 sulfur cluster binding"/>
    <property type="evidence" value="ECO:0007669"/>
    <property type="project" value="TreeGrafter"/>
</dbReference>
<evidence type="ECO:0000313" key="5">
    <source>
        <dbReference type="EMBL" id="QCD98054.1"/>
    </source>
</evidence>
<sequence length="500" mass="56252">MASKAMSVAAEKIGTAARRQAVSLTDAAASRIRQLLQQRQRPFLKLGVKARGCNGLSYTLNYADEKGRFDELVEDKGVKILIDPKALMHVIGTKMDFVDDKLRSEFIFVNPNSKGQCGCGESFMTTGSSGSSKSDRLDSRSLEILITQTIFQTKALQFLTIFMDDEREFSAAPVIAWLMYTRDSLRQLHYNVRTTPSFNIIEKCSRHRLEVLALARNSIIGVEPGYLKFPCLKSLSLSFVSISALDLSLLMSSCPKLETLAMVSPEIATSDSHASVELNSVSLKDFHLELFSSDKFILEVDLLEKLHLKECTFEVFELVGKGTLKALKIDDVSVIHLDIADSTENLEIIDVCNFTIMWPKFYHMISKASKLYKLRLWGVVFDDEDEVVDIETISVCFPLLTHMSLSYDLRDGVLHYGLQGLSCLMNVVVLELGWTVISDLFSVWVAGLLEGCPNLKKLVVHGYVSDVKTHEECQILARFSEFILQLGRKYGHVKFEFEYE</sequence>
<dbReference type="GO" id="GO:0005739">
    <property type="term" value="C:mitochondrion"/>
    <property type="evidence" value="ECO:0007669"/>
    <property type="project" value="TreeGrafter"/>
</dbReference>
<dbReference type="SUPFAM" id="SSF52047">
    <property type="entry name" value="RNI-like"/>
    <property type="match status" value="1"/>
</dbReference>
<feature type="domain" description="Core" evidence="3">
    <location>
        <begin position="22"/>
        <end position="121"/>
    </location>
</feature>
<dbReference type="Gene3D" id="2.60.300.12">
    <property type="entry name" value="HesB-like domain"/>
    <property type="match status" value="1"/>
</dbReference>
<evidence type="ECO:0000256" key="2">
    <source>
        <dbReference type="ARBA" id="ARBA00057984"/>
    </source>
</evidence>
<dbReference type="Pfam" id="PF01521">
    <property type="entry name" value="Fe-S_biosyn"/>
    <property type="match status" value="1"/>
</dbReference>
<comment type="similarity">
    <text evidence="1">Belongs to the HesB/IscA family.</text>
</comment>
<dbReference type="InterPro" id="IPR000361">
    <property type="entry name" value="ATAP_core_dom"/>
</dbReference>
<dbReference type="InterPro" id="IPR050322">
    <property type="entry name" value="Fe-S_cluster_asmbl/transfer"/>
</dbReference>
<feature type="domain" description="F-box/LRR-repeat protein 15/At3g58940/PEG3-like LRR" evidence="4">
    <location>
        <begin position="209"/>
        <end position="310"/>
    </location>
</feature>
<dbReference type="PANTHER" id="PTHR10072:SF41">
    <property type="entry name" value="IRON-SULFUR CLUSTER ASSEMBLY 1 HOMOLOG, MITOCHONDRIAL"/>
    <property type="match status" value="1"/>
</dbReference>
<dbReference type="Proteomes" id="UP000501690">
    <property type="component" value="Linkage Group LG6"/>
</dbReference>